<dbReference type="EMBL" id="ATBP01001822">
    <property type="protein sequence ID" value="ETR66671.1"/>
    <property type="molecule type" value="Genomic_DNA"/>
</dbReference>
<dbReference type="Proteomes" id="UP000189670">
    <property type="component" value="Unassembled WGS sequence"/>
</dbReference>
<dbReference type="AlphaFoldDB" id="A0A1V1NVT8"/>
<organism evidence="2 3">
    <name type="scientific">Candidatus Magnetoglobus multicellularis str. Araruama</name>
    <dbReference type="NCBI Taxonomy" id="890399"/>
    <lineage>
        <taxon>Bacteria</taxon>
        <taxon>Pseudomonadati</taxon>
        <taxon>Thermodesulfobacteriota</taxon>
        <taxon>Desulfobacteria</taxon>
        <taxon>Desulfobacterales</taxon>
        <taxon>Desulfobacteraceae</taxon>
        <taxon>Candidatus Magnetoglobus</taxon>
    </lineage>
</organism>
<keyword evidence="1" id="KW-1133">Transmembrane helix</keyword>
<name>A0A1V1NVT8_9BACT</name>
<gene>
    <name evidence="2" type="ORF">OMM_05541</name>
</gene>
<proteinExistence type="predicted"/>
<evidence type="ECO:0000313" key="3">
    <source>
        <dbReference type="Proteomes" id="UP000189670"/>
    </source>
</evidence>
<protein>
    <submittedName>
        <fullName evidence="2">Uncharacterized protein</fullName>
    </submittedName>
</protein>
<evidence type="ECO:0000313" key="2">
    <source>
        <dbReference type="EMBL" id="ETR66671.1"/>
    </source>
</evidence>
<reference evidence="3" key="1">
    <citation type="submission" date="2012-11" db="EMBL/GenBank/DDBJ databases">
        <authorList>
            <person name="Lucero-Rivera Y.E."/>
            <person name="Tovar-Ramirez D."/>
        </authorList>
    </citation>
    <scope>NUCLEOTIDE SEQUENCE [LARGE SCALE GENOMIC DNA]</scope>
    <source>
        <strain evidence="3">Araruama</strain>
    </source>
</reference>
<comment type="caution">
    <text evidence="2">The sequence shown here is derived from an EMBL/GenBank/DDBJ whole genome shotgun (WGS) entry which is preliminary data.</text>
</comment>
<accession>A0A1V1NVT8</accession>
<keyword evidence="1" id="KW-0812">Transmembrane</keyword>
<keyword evidence="1" id="KW-0472">Membrane</keyword>
<feature type="transmembrane region" description="Helical" evidence="1">
    <location>
        <begin position="85"/>
        <end position="107"/>
    </location>
</feature>
<evidence type="ECO:0000256" key="1">
    <source>
        <dbReference type="SAM" id="Phobius"/>
    </source>
</evidence>
<sequence length="167" mass="18217">MVLKAMLAPTALSPDVVTDFVVASIIDVFWASMVRSAVVVVTSLFAIYALDLLNTRLVAMMPLIAMESPDPYALPPDEVTVPSLVEMMVAFSVAVRLIAPVVILVLLTKLLTSLRTSLRTTMPPMARESESEILSPCGTSWVWRSSFQKSRLVKSVFVKSTDSPSPM</sequence>